<organism evidence="2 3">
    <name type="scientific">Ollibium composti</name>
    <dbReference type="NCBI Taxonomy" id="2675109"/>
    <lineage>
        <taxon>Bacteria</taxon>
        <taxon>Pseudomonadati</taxon>
        <taxon>Pseudomonadota</taxon>
        <taxon>Alphaproteobacteria</taxon>
        <taxon>Hyphomicrobiales</taxon>
        <taxon>Phyllobacteriaceae</taxon>
        <taxon>Ollibium</taxon>
    </lineage>
</organism>
<protein>
    <submittedName>
        <fullName evidence="2">DUF983 domain-containing protein</fullName>
    </submittedName>
</protein>
<comment type="caution">
    <text evidence="2">The sequence shown here is derived from an EMBL/GenBank/DDBJ whole genome shotgun (WGS) entry which is preliminary data.</text>
</comment>
<dbReference type="Proteomes" id="UP000306441">
    <property type="component" value="Unassembled WGS sequence"/>
</dbReference>
<keyword evidence="3" id="KW-1185">Reference proteome</keyword>
<accession>A0ABY2Q835</accession>
<dbReference type="NCBIfam" id="NF004633">
    <property type="entry name" value="PRK05978.1"/>
    <property type="match status" value="1"/>
</dbReference>
<proteinExistence type="predicted"/>
<dbReference type="EMBL" id="SSNY01000007">
    <property type="protein sequence ID" value="THF56771.1"/>
    <property type="molecule type" value="Genomic_DNA"/>
</dbReference>
<keyword evidence="1" id="KW-0812">Transmembrane</keyword>
<keyword evidence="1" id="KW-1133">Transmembrane helix</keyword>
<dbReference type="RefSeq" id="WP_136358133.1">
    <property type="nucleotide sequence ID" value="NZ_SSNY01000007.1"/>
</dbReference>
<evidence type="ECO:0000313" key="3">
    <source>
        <dbReference type="Proteomes" id="UP000306441"/>
    </source>
</evidence>
<keyword evidence="1" id="KW-0472">Membrane</keyword>
<feature type="transmembrane region" description="Helical" evidence="1">
    <location>
        <begin position="97"/>
        <end position="118"/>
    </location>
</feature>
<sequence>MATNAGMEAQVFGGENHSGRPARPIWEAMKRGFFGRCPHCGEGKLFRAFVKTVDKCAVCGEDISHHRADDLPAYLVIVIVGHVVLGGFMAVEMTSNWAMWQHLAVWAPLTVLLSLALLQPVKGAVVGLQWACYMHGFGGEKDEFETHPEL</sequence>
<feature type="transmembrane region" description="Helical" evidence="1">
    <location>
        <begin position="71"/>
        <end position="91"/>
    </location>
</feature>
<name>A0ABY2Q835_9HYPH</name>
<evidence type="ECO:0000256" key="1">
    <source>
        <dbReference type="SAM" id="Phobius"/>
    </source>
</evidence>
<evidence type="ECO:0000313" key="2">
    <source>
        <dbReference type="EMBL" id="THF56771.1"/>
    </source>
</evidence>
<reference evidence="2 3" key="1">
    <citation type="submission" date="2019-04" db="EMBL/GenBank/DDBJ databases">
        <title>Mesorhizobium composti sp. nov., isolated from compost.</title>
        <authorList>
            <person name="Lin S.-Y."/>
            <person name="Hameed A."/>
            <person name="Hsieh Y.-T."/>
            <person name="Young C.-C."/>
        </authorList>
    </citation>
    <scope>NUCLEOTIDE SEQUENCE [LARGE SCALE GENOMIC DNA]</scope>
    <source>
        <strain evidence="2 3">CC-YTH430</strain>
    </source>
</reference>
<dbReference type="InterPro" id="IPR009325">
    <property type="entry name" value="DUF983"/>
</dbReference>
<dbReference type="Pfam" id="PF06170">
    <property type="entry name" value="DUF983"/>
    <property type="match status" value="1"/>
</dbReference>
<gene>
    <name evidence="2" type="ORF">E6C48_13815</name>
</gene>